<keyword evidence="1" id="KW-0808">Transferase</keyword>
<accession>A0AAE3HM74</accession>
<dbReference type="Gene3D" id="3.30.565.10">
    <property type="entry name" value="Histidine kinase-like ATPase, C-terminal domain"/>
    <property type="match status" value="1"/>
</dbReference>
<dbReference type="InterPro" id="IPR036890">
    <property type="entry name" value="HATPase_C_sf"/>
</dbReference>
<dbReference type="PANTHER" id="PTHR35526:SF3">
    <property type="entry name" value="ANTI-SIGMA-F FACTOR RSBW"/>
    <property type="match status" value="1"/>
</dbReference>
<dbReference type="SUPFAM" id="SSF55874">
    <property type="entry name" value="ATPase domain of HSP90 chaperone/DNA topoisomerase II/histidine kinase"/>
    <property type="match status" value="1"/>
</dbReference>
<sequence length="146" mass="16411">MSTALMHKLLELRIPSHPDRLCLVRVLVRRSAQLAGCHDQLSEQLVLAVNEACMNIMQHAYQGDESGEIVLEIFNNGDSIHFHLRDFARPVDLERIKPRALGDVKPGGLGTHFIREIMDECRIGHLEGGDGNYLEMRRKISGENAS</sequence>
<dbReference type="InterPro" id="IPR003594">
    <property type="entry name" value="HATPase_dom"/>
</dbReference>
<dbReference type="RefSeq" id="WP_259054645.1">
    <property type="nucleotide sequence ID" value="NZ_JANUCT010000006.1"/>
</dbReference>
<evidence type="ECO:0000313" key="4">
    <source>
        <dbReference type="Proteomes" id="UP001204445"/>
    </source>
</evidence>
<name>A0AAE3HM74_9GAMM</name>
<evidence type="ECO:0000313" key="3">
    <source>
        <dbReference type="EMBL" id="MCS3903032.1"/>
    </source>
</evidence>
<dbReference type="Pfam" id="PF13581">
    <property type="entry name" value="HATPase_c_2"/>
    <property type="match status" value="1"/>
</dbReference>
<dbReference type="GO" id="GO:0004674">
    <property type="term" value="F:protein serine/threonine kinase activity"/>
    <property type="evidence" value="ECO:0007669"/>
    <property type="project" value="UniProtKB-KW"/>
</dbReference>
<reference evidence="3" key="1">
    <citation type="submission" date="2022-08" db="EMBL/GenBank/DDBJ databases">
        <title>Genomic Encyclopedia of Type Strains, Phase III (KMG-III): the genomes of soil and plant-associated and newly described type strains.</title>
        <authorList>
            <person name="Whitman W."/>
        </authorList>
    </citation>
    <scope>NUCLEOTIDE SEQUENCE</scope>
    <source>
        <strain evidence="3">HMT 1</strain>
    </source>
</reference>
<dbReference type="InterPro" id="IPR050267">
    <property type="entry name" value="Anti-sigma-factor_SerPK"/>
</dbReference>
<protein>
    <submittedName>
        <fullName evidence="3">Anti-sigma regulatory factor (Ser/Thr protein kinase)</fullName>
    </submittedName>
</protein>
<organism evidence="3 4">
    <name type="scientific">Methylohalomonas lacus</name>
    <dbReference type="NCBI Taxonomy" id="398773"/>
    <lineage>
        <taxon>Bacteria</taxon>
        <taxon>Pseudomonadati</taxon>
        <taxon>Pseudomonadota</taxon>
        <taxon>Gammaproteobacteria</taxon>
        <taxon>Methylohalomonadales</taxon>
        <taxon>Methylohalomonadaceae</taxon>
        <taxon>Methylohalomonas</taxon>
    </lineage>
</organism>
<evidence type="ECO:0000256" key="1">
    <source>
        <dbReference type="ARBA" id="ARBA00022527"/>
    </source>
</evidence>
<dbReference type="EMBL" id="JANUCT010000006">
    <property type="protein sequence ID" value="MCS3903032.1"/>
    <property type="molecule type" value="Genomic_DNA"/>
</dbReference>
<comment type="caution">
    <text evidence="3">The sequence shown here is derived from an EMBL/GenBank/DDBJ whole genome shotgun (WGS) entry which is preliminary data.</text>
</comment>
<feature type="domain" description="Histidine kinase/HSP90-like ATPase" evidence="2">
    <location>
        <begin position="14"/>
        <end position="137"/>
    </location>
</feature>
<proteinExistence type="predicted"/>
<gene>
    <name evidence="3" type="ORF">J2T55_001049</name>
</gene>
<evidence type="ECO:0000259" key="2">
    <source>
        <dbReference type="Pfam" id="PF13581"/>
    </source>
</evidence>
<dbReference type="CDD" id="cd16936">
    <property type="entry name" value="HATPase_RsbW-like"/>
    <property type="match status" value="1"/>
</dbReference>
<keyword evidence="1" id="KW-0723">Serine/threonine-protein kinase</keyword>
<keyword evidence="4" id="KW-1185">Reference proteome</keyword>
<dbReference type="PANTHER" id="PTHR35526">
    <property type="entry name" value="ANTI-SIGMA-F FACTOR RSBW-RELATED"/>
    <property type="match status" value="1"/>
</dbReference>
<dbReference type="Proteomes" id="UP001204445">
    <property type="component" value="Unassembled WGS sequence"/>
</dbReference>
<keyword evidence="1" id="KW-0418">Kinase</keyword>
<dbReference type="AlphaFoldDB" id="A0AAE3HM74"/>